<dbReference type="AlphaFoldDB" id="A0A1I7XE99"/>
<proteinExistence type="predicted"/>
<protein>
    <submittedName>
        <fullName evidence="4">Uncharacterized protein</fullName>
    </submittedName>
</protein>
<sequence length="110" mass="12241">MGFIIFTSVVLVIAAKNMKSIKDMKEEIPDETALKNEHSKEIGNKSQLVNETRQSNLTTTGYTSSPIPASTDKASQSHYNFGLNEVCTDYVQTYATIDTSLLIFTFKIII</sequence>
<feature type="signal peptide" evidence="2">
    <location>
        <begin position="1"/>
        <end position="15"/>
    </location>
</feature>
<dbReference type="WBParaSite" id="Hba_16038">
    <property type="protein sequence ID" value="Hba_16038"/>
    <property type="gene ID" value="Hba_16038"/>
</dbReference>
<evidence type="ECO:0000313" key="4">
    <source>
        <dbReference type="WBParaSite" id="Hba_16038"/>
    </source>
</evidence>
<feature type="chain" id="PRO_5012407576" evidence="2">
    <location>
        <begin position="16"/>
        <end position="110"/>
    </location>
</feature>
<accession>A0A1I7XE99</accession>
<feature type="compositionally biased region" description="Basic and acidic residues" evidence="1">
    <location>
        <begin position="29"/>
        <end position="43"/>
    </location>
</feature>
<keyword evidence="3" id="KW-1185">Reference proteome</keyword>
<feature type="region of interest" description="Disordered" evidence="1">
    <location>
        <begin position="29"/>
        <end position="75"/>
    </location>
</feature>
<reference evidence="4" key="1">
    <citation type="submission" date="2016-11" db="UniProtKB">
        <authorList>
            <consortium name="WormBaseParasite"/>
        </authorList>
    </citation>
    <scope>IDENTIFICATION</scope>
</reference>
<evidence type="ECO:0000313" key="3">
    <source>
        <dbReference type="Proteomes" id="UP000095283"/>
    </source>
</evidence>
<feature type="compositionally biased region" description="Polar residues" evidence="1">
    <location>
        <begin position="44"/>
        <end position="75"/>
    </location>
</feature>
<dbReference type="Proteomes" id="UP000095283">
    <property type="component" value="Unplaced"/>
</dbReference>
<keyword evidence="2" id="KW-0732">Signal</keyword>
<organism evidence="3 4">
    <name type="scientific">Heterorhabditis bacteriophora</name>
    <name type="common">Entomopathogenic nematode worm</name>
    <dbReference type="NCBI Taxonomy" id="37862"/>
    <lineage>
        <taxon>Eukaryota</taxon>
        <taxon>Metazoa</taxon>
        <taxon>Ecdysozoa</taxon>
        <taxon>Nematoda</taxon>
        <taxon>Chromadorea</taxon>
        <taxon>Rhabditida</taxon>
        <taxon>Rhabditina</taxon>
        <taxon>Rhabditomorpha</taxon>
        <taxon>Strongyloidea</taxon>
        <taxon>Heterorhabditidae</taxon>
        <taxon>Heterorhabditis</taxon>
    </lineage>
</organism>
<evidence type="ECO:0000256" key="2">
    <source>
        <dbReference type="SAM" id="SignalP"/>
    </source>
</evidence>
<name>A0A1I7XE99_HETBA</name>
<evidence type="ECO:0000256" key="1">
    <source>
        <dbReference type="SAM" id="MobiDB-lite"/>
    </source>
</evidence>